<reference evidence="1 2" key="1">
    <citation type="journal article" date="2024" name="Plant Biotechnol. J.">
        <title>Genome and CRISPR/Cas9 system of a widespread forest tree (Populus alba) in the world.</title>
        <authorList>
            <person name="Liu Y.J."/>
            <person name="Jiang P.F."/>
            <person name="Han X.M."/>
            <person name="Li X.Y."/>
            <person name="Wang H.M."/>
            <person name="Wang Y.J."/>
            <person name="Wang X.X."/>
            <person name="Zeng Q.Y."/>
        </authorList>
    </citation>
    <scope>NUCLEOTIDE SEQUENCE [LARGE SCALE GENOMIC DNA]</scope>
    <source>
        <strain evidence="2">cv. PAL-ZL1</strain>
    </source>
</reference>
<name>A0ACC4C4B2_POPAL</name>
<dbReference type="EMBL" id="RCHU02000006">
    <property type="protein sequence ID" value="KAL3586058.1"/>
    <property type="molecule type" value="Genomic_DNA"/>
</dbReference>
<sequence>MGYPDLVGEKSAAIGHRVPKLPNAELSGDGAIIRGSVLPSNSDKRGLNLLLTCGSEIMDIMYQIRYRTQKGRHCRINTAAFDVCALLDWIDTAKVDMREWLLYMTIALICSPALADWEYTADMLCSFQALCFNDAGDGACREIGVTDGLKIITCKDDDRALLYVHLMVSMNFTSSTILSEPLRASVCGRIK</sequence>
<protein>
    <submittedName>
        <fullName evidence="1">Uncharacterized protein</fullName>
    </submittedName>
</protein>
<gene>
    <name evidence="1" type="ORF">D5086_012925</name>
</gene>
<dbReference type="Proteomes" id="UP000309997">
    <property type="component" value="Unassembled WGS sequence"/>
</dbReference>
<comment type="caution">
    <text evidence="1">The sequence shown here is derived from an EMBL/GenBank/DDBJ whole genome shotgun (WGS) entry which is preliminary data.</text>
</comment>
<keyword evidence="2" id="KW-1185">Reference proteome</keyword>
<organism evidence="1 2">
    <name type="scientific">Populus alba</name>
    <name type="common">White poplar</name>
    <dbReference type="NCBI Taxonomy" id="43335"/>
    <lineage>
        <taxon>Eukaryota</taxon>
        <taxon>Viridiplantae</taxon>
        <taxon>Streptophyta</taxon>
        <taxon>Embryophyta</taxon>
        <taxon>Tracheophyta</taxon>
        <taxon>Spermatophyta</taxon>
        <taxon>Magnoliopsida</taxon>
        <taxon>eudicotyledons</taxon>
        <taxon>Gunneridae</taxon>
        <taxon>Pentapetalae</taxon>
        <taxon>rosids</taxon>
        <taxon>fabids</taxon>
        <taxon>Malpighiales</taxon>
        <taxon>Salicaceae</taxon>
        <taxon>Saliceae</taxon>
        <taxon>Populus</taxon>
    </lineage>
</organism>
<accession>A0ACC4C4B2</accession>
<proteinExistence type="predicted"/>
<evidence type="ECO:0000313" key="2">
    <source>
        <dbReference type="Proteomes" id="UP000309997"/>
    </source>
</evidence>
<evidence type="ECO:0000313" key="1">
    <source>
        <dbReference type="EMBL" id="KAL3586058.1"/>
    </source>
</evidence>